<protein>
    <recommendedName>
        <fullName evidence="3">F-box domain-containing protein</fullName>
    </recommendedName>
</protein>
<gene>
    <name evidence="1" type="ORF">DFH08DRAFT_865664</name>
</gene>
<name>A0AAD7A2H5_9AGAR</name>
<evidence type="ECO:0008006" key="3">
    <source>
        <dbReference type="Google" id="ProtNLM"/>
    </source>
</evidence>
<evidence type="ECO:0000313" key="1">
    <source>
        <dbReference type="EMBL" id="KAJ7348272.1"/>
    </source>
</evidence>
<keyword evidence="2" id="KW-1185">Reference proteome</keyword>
<sequence>MSRAEISILSWLPNEILSTVMKGIADTSPPDLASLCRTSRLINSLATPLLYRSIVLADAPQIEYFVRTMNDSSGSSPPLCRYVKRLSISDAWSITTPDPDLKLSPRAYEAISSVLSKFSAHLEYLDLILLLDRGGALEFIETLFQDAYFPSLTFFRYIIQPQLLPLLSSFLNRHPTITDLSPIQVTDTLEPLPLEPILLPNLKTYDGAVPLIPSFNLDSGSISRVTLRWRRGNTDIERPLAHLGSTAAPDTFVGAFGSDTFEHSTVLESVGTHLPDVKTLRLQRTGSTARVSREETLQIATQLKKFTSLSELEVLNADARVQQNPDADREALLAWGEACQTLSVITLNGRECKLVLGEWIALQESVASFLSISYS</sequence>
<dbReference type="Proteomes" id="UP001218218">
    <property type="component" value="Unassembled WGS sequence"/>
</dbReference>
<comment type="caution">
    <text evidence="1">The sequence shown here is derived from an EMBL/GenBank/DDBJ whole genome shotgun (WGS) entry which is preliminary data.</text>
</comment>
<reference evidence="1" key="1">
    <citation type="submission" date="2023-03" db="EMBL/GenBank/DDBJ databases">
        <title>Massive genome expansion in bonnet fungi (Mycena s.s.) driven by repeated elements and novel gene families across ecological guilds.</title>
        <authorList>
            <consortium name="Lawrence Berkeley National Laboratory"/>
            <person name="Harder C.B."/>
            <person name="Miyauchi S."/>
            <person name="Viragh M."/>
            <person name="Kuo A."/>
            <person name="Thoen E."/>
            <person name="Andreopoulos B."/>
            <person name="Lu D."/>
            <person name="Skrede I."/>
            <person name="Drula E."/>
            <person name="Henrissat B."/>
            <person name="Morin E."/>
            <person name="Kohler A."/>
            <person name="Barry K."/>
            <person name="LaButti K."/>
            <person name="Morin E."/>
            <person name="Salamov A."/>
            <person name="Lipzen A."/>
            <person name="Mereny Z."/>
            <person name="Hegedus B."/>
            <person name="Baldrian P."/>
            <person name="Stursova M."/>
            <person name="Weitz H."/>
            <person name="Taylor A."/>
            <person name="Grigoriev I.V."/>
            <person name="Nagy L.G."/>
            <person name="Martin F."/>
            <person name="Kauserud H."/>
        </authorList>
    </citation>
    <scope>NUCLEOTIDE SEQUENCE</scope>
    <source>
        <strain evidence="1">CBHHK002</strain>
    </source>
</reference>
<proteinExistence type="predicted"/>
<accession>A0AAD7A2H5</accession>
<organism evidence="1 2">
    <name type="scientific">Mycena albidolilacea</name>
    <dbReference type="NCBI Taxonomy" id="1033008"/>
    <lineage>
        <taxon>Eukaryota</taxon>
        <taxon>Fungi</taxon>
        <taxon>Dikarya</taxon>
        <taxon>Basidiomycota</taxon>
        <taxon>Agaricomycotina</taxon>
        <taxon>Agaricomycetes</taxon>
        <taxon>Agaricomycetidae</taxon>
        <taxon>Agaricales</taxon>
        <taxon>Marasmiineae</taxon>
        <taxon>Mycenaceae</taxon>
        <taxon>Mycena</taxon>
    </lineage>
</organism>
<dbReference type="EMBL" id="JARIHO010000017">
    <property type="protein sequence ID" value="KAJ7348272.1"/>
    <property type="molecule type" value="Genomic_DNA"/>
</dbReference>
<dbReference type="AlphaFoldDB" id="A0AAD7A2H5"/>
<evidence type="ECO:0000313" key="2">
    <source>
        <dbReference type="Proteomes" id="UP001218218"/>
    </source>
</evidence>